<dbReference type="PANTHER" id="PTHR30213">
    <property type="entry name" value="INNER MEMBRANE PROTEIN YHJD"/>
    <property type="match status" value="1"/>
</dbReference>
<dbReference type="PIRSF" id="PIRSF035875">
    <property type="entry name" value="RNase_BN"/>
    <property type="match status" value="1"/>
</dbReference>
<dbReference type="Pfam" id="PF03631">
    <property type="entry name" value="Virul_fac_BrkB"/>
    <property type="match status" value="1"/>
</dbReference>
<protein>
    <submittedName>
        <fullName evidence="7">Uncharacterized protein</fullName>
    </submittedName>
</protein>
<comment type="caution">
    <text evidence="7">The sequence shown here is derived from an EMBL/GenBank/DDBJ whole genome shotgun (WGS) entry which is preliminary data.</text>
</comment>
<feature type="transmembrane region" description="Helical" evidence="6">
    <location>
        <begin position="165"/>
        <end position="189"/>
    </location>
</feature>
<keyword evidence="5 6" id="KW-0472">Membrane</keyword>
<dbReference type="PANTHER" id="PTHR30213:SF1">
    <property type="entry name" value="INNER MEMBRANE PROTEIN YHJD"/>
    <property type="match status" value="1"/>
</dbReference>
<dbReference type="Proteomes" id="UP001499978">
    <property type="component" value="Unassembled WGS sequence"/>
</dbReference>
<dbReference type="EMBL" id="BAAARY010000009">
    <property type="protein sequence ID" value="GAA2524185.1"/>
    <property type="molecule type" value="Genomic_DNA"/>
</dbReference>
<organism evidence="7 8">
    <name type="scientific">Pilimelia columellifera subsp. columellifera</name>
    <dbReference type="NCBI Taxonomy" id="706583"/>
    <lineage>
        <taxon>Bacteria</taxon>
        <taxon>Bacillati</taxon>
        <taxon>Actinomycetota</taxon>
        <taxon>Actinomycetes</taxon>
        <taxon>Micromonosporales</taxon>
        <taxon>Micromonosporaceae</taxon>
        <taxon>Pilimelia</taxon>
    </lineage>
</organism>
<sequence>MRRARRRWPILDHTLRAEVRYSEVLGGRLAAAIAYYGFFACFALALLAYSLLGFLLEYDREVFAAVESFLRQNLPWLEPSAIAGTRGRSGVLGLVGLMLTGIGWIEAIRSSQRLIHGVTQQPGHPVLRWLTDLLILVALLLLIGSSLTVIYALEWAIEAVVGGPSTLLSVVGWVFAVGLNLVLALALVGGVPRLRLSRWRLWPSAIFVAVGITALNTLGQLVVGYVRSNPAYTVVTGAVGLLLYLYLFNQLLLFGAALAATARSGRVHDLAGGDPEHVTPPSAGR</sequence>
<keyword evidence="8" id="KW-1185">Reference proteome</keyword>
<feature type="transmembrane region" description="Helical" evidence="6">
    <location>
        <begin position="89"/>
        <end position="108"/>
    </location>
</feature>
<gene>
    <name evidence="7" type="ORF">GCM10010201_23380</name>
</gene>
<evidence type="ECO:0000256" key="2">
    <source>
        <dbReference type="ARBA" id="ARBA00022475"/>
    </source>
</evidence>
<keyword evidence="4 6" id="KW-1133">Transmembrane helix</keyword>
<evidence type="ECO:0000256" key="3">
    <source>
        <dbReference type="ARBA" id="ARBA00022692"/>
    </source>
</evidence>
<feature type="transmembrane region" description="Helical" evidence="6">
    <location>
        <begin position="238"/>
        <end position="260"/>
    </location>
</feature>
<keyword evidence="3 6" id="KW-0812">Transmembrane</keyword>
<proteinExistence type="predicted"/>
<evidence type="ECO:0000256" key="5">
    <source>
        <dbReference type="ARBA" id="ARBA00023136"/>
    </source>
</evidence>
<feature type="transmembrane region" description="Helical" evidence="6">
    <location>
        <begin position="29"/>
        <end position="52"/>
    </location>
</feature>
<feature type="transmembrane region" description="Helical" evidence="6">
    <location>
        <begin position="201"/>
        <end position="226"/>
    </location>
</feature>
<keyword evidence="2" id="KW-1003">Cell membrane</keyword>
<dbReference type="InterPro" id="IPR017039">
    <property type="entry name" value="Virul_fac_BrkB"/>
</dbReference>
<feature type="transmembrane region" description="Helical" evidence="6">
    <location>
        <begin position="129"/>
        <end position="153"/>
    </location>
</feature>
<accession>A0ABP6AUV9</accession>
<evidence type="ECO:0000256" key="6">
    <source>
        <dbReference type="SAM" id="Phobius"/>
    </source>
</evidence>
<evidence type="ECO:0000256" key="4">
    <source>
        <dbReference type="ARBA" id="ARBA00022989"/>
    </source>
</evidence>
<reference evidence="8" key="1">
    <citation type="journal article" date="2019" name="Int. J. Syst. Evol. Microbiol.">
        <title>The Global Catalogue of Microorganisms (GCM) 10K type strain sequencing project: providing services to taxonomists for standard genome sequencing and annotation.</title>
        <authorList>
            <consortium name="The Broad Institute Genomics Platform"/>
            <consortium name="The Broad Institute Genome Sequencing Center for Infectious Disease"/>
            <person name="Wu L."/>
            <person name="Ma J."/>
        </authorList>
    </citation>
    <scope>NUCLEOTIDE SEQUENCE [LARGE SCALE GENOMIC DNA]</scope>
    <source>
        <strain evidence="8">JCM 3367</strain>
    </source>
</reference>
<name>A0ABP6AUV9_9ACTN</name>
<evidence type="ECO:0000256" key="1">
    <source>
        <dbReference type="ARBA" id="ARBA00004651"/>
    </source>
</evidence>
<evidence type="ECO:0000313" key="7">
    <source>
        <dbReference type="EMBL" id="GAA2524185.1"/>
    </source>
</evidence>
<evidence type="ECO:0000313" key="8">
    <source>
        <dbReference type="Proteomes" id="UP001499978"/>
    </source>
</evidence>
<comment type="subcellular location">
    <subcellularLocation>
        <location evidence="1">Cell membrane</location>
        <topology evidence="1">Multi-pass membrane protein</topology>
    </subcellularLocation>
</comment>